<dbReference type="SUPFAM" id="SSF52096">
    <property type="entry name" value="ClpP/crotonase"/>
    <property type="match status" value="1"/>
</dbReference>
<evidence type="ECO:0000313" key="14">
    <source>
        <dbReference type="Proteomes" id="UP000030004"/>
    </source>
</evidence>
<keyword evidence="3" id="KW-0276">Fatty acid metabolism</keyword>
<evidence type="ECO:0000256" key="3">
    <source>
        <dbReference type="ARBA" id="ARBA00022832"/>
    </source>
</evidence>
<evidence type="ECO:0000256" key="4">
    <source>
        <dbReference type="ARBA" id="ARBA00022963"/>
    </source>
</evidence>
<dbReference type="GO" id="GO:0004300">
    <property type="term" value="F:enoyl-CoA hydratase activity"/>
    <property type="evidence" value="ECO:0007669"/>
    <property type="project" value="TreeGrafter"/>
</dbReference>
<dbReference type="RefSeq" id="WP_043743539.1">
    <property type="nucleotide sequence ID" value="NZ_AQQX01000001.1"/>
</dbReference>
<dbReference type="PANTHER" id="PTHR43612:SF3">
    <property type="entry name" value="TRIFUNCTIONAL ENZYME SUBUNIT ALPHA, MITOCHONDRIAL"/>
    <property type="match status" value="1"/>
</dbReference>
<dbReference type="eggNOG" id="COG1250">
    <property type="taxonomic scope" value="Bacteria"/>
</dbReference>
<dbReference type="CDD" id="cd06558">
    <property type="entry name" value="crotonase-like"/>
    <property type="match status" value="1"/>
</dbReference>
<keyword evidence="7" id="KW-0443">Lipid metabolism</keyword>
<evidence type="ECO:0000256" key="2">
    <source>
        <dbReference type="ARBA" id="ARBA00007005"/>
    </source>
</evidence>
<comment type="catalytic activity">
    <reaction evidence="10">
        <text>a (3S)-3-hydroxyacyl-CoA + NAD(+) = a 3-oxoacyl-CoA + NADH + H(+)</text>
        <dbReference type="Rhea" id="RHEA:22432"/>
        <dbReference type="ChEBI" id="CHEBI:15378"/>
        <dbReference type="ChEBI" id="CHEBI:57318"/>
        <dbReference type="ChEBI" id="CHEBI:57540"/>
        <dbReference type="ChEBI" id="CHEBI:57945"/>
        <dbReference type="ChEBI" id="CHEBI:90726"/>
        <dbReference type="EC" id="1.1.1.35"/>
    </reaction>
</comment>
<dbReference type="InterPro" id="IPR001753">
    <property type="entry name" value="Enoyl-CoA_hydra/iso"/>
</dbReference>
<dbReference type="InterPro" id="IPR036291">
    <property type="entry name" value="NAD(P)-bd_dom_sf"/>
</dbReference>
<keyword evidence="8" id="KW-0456">Lyase</keyword>
<dbReference type="SUPFAM" id="SSF48179">
    <property type="entry name" value="6-phosphogluconate dehydrogenase C-terminal domain-like"/>
    <property type="match status" value="2"/>
</dbReference>
<gene>
    <name evidence="13" type="ORF">ATO9_00230</name>
</gene>
<evidence type="ECO:0000256" key="9">
    <source>
        <dbReference type="ARBA" id="ARBA00023268"/>
    </source>
</evidence>
<reference evidence="13 14" key="1">
    <citation type="journal article" date="2015" name="Antonie Van Leeuwenhoek">
        <title>Pseudooceanicola atlanticus gen. nov. sp. nov., isolated from surface seawater of the Atlantic Ocean and reclassification of Oceanicola batsensis, Oceanicola marinus, Oceanicola nitratireducens, Oceanicola nanhaiensis, Oceanicola antarcticus and Oceanicola flagellatus, as Pseudooceanicola batsensis comb. nov., Pseudooceanicola marinus comb. nov., Pseudooceanicola nitratireducens comb. nov., Pseudooceanicola nanhaiensis comb. nov., Pseudooceanicola antarcticus comb. nov., and Pseudooceanicola flagellatus comb. nov.</title>
        <authorList>
            <person name="Lai Q."/>
            <person name="Li G."/>
            <person name="Liu X."/>
            <person name="Du Y."/>
            <person name="Sun F."/>
            <person name="Shao Z."/>
        </authorList>
    </citation>
    <scope>NUCLEOTIDE SEQUENCE [LARGE SCALE GENOMIC DNA]</scope>
    <source>
        <strain evidence="13 14">22II-s11g</strain>
    </source>
</reference>
<dbReference type="STRING" id="1461694.ATO9_00230"/>
<evidence type="ECO:0000256" key="7">
    <source>
        <dbReference type="ARBA" id="ARBA00023098"/>
    </source>
</evidence>
<organism evidence="13 14">
    <name type="scientific">Pseudooceanicola atlanticus</name>
    <dbReference type="NCBI Taxonomy" id="1461694"/>
    <lineage>
        <taxon>Bacteria</taxon>
        <taxon>Pseudomonadati</taxon>
        <taxon>Pseudomonadota</taxon>
        <taxon>Alphaproteobacteria</taxon>
        <taxon>Rhodobacterales</taxon>
        <taxon>Paracoccaceae</taxon>
        <taxon>Pseudooceanicola</taxon>
    </lineage>
</organism>
<dbReference type="AlphaFoldDB" id="A0A0A0ELC8"/>
<evidence type="ECO:0000259" key="11">
    <source>
        <dbReference type="Pfam" id="PF00725"/>
    </source>
</evidence>
<feature type="domain" description="3-hydroxyacyl-CoA dehydrogenase NAD binding" evidence="12">
    <location>
        <begin position="316"/>
        <end position="493"/>
    </location>
</feature>
<comment type="caution">
    <text evidence="13">The sequence shown here is derived from an EMBL/GenBank/DDBJ whole genome shotgun (WGS) entry which is preliminary data.</text>
</comment>
<evidence type="ECO:0000259" key="12">
    <source>
        <dbReference type="Pfam" id="PF02737"/>
    </source>
</evidence>
<keyword evidence="9" id="KW-0511">Multifunctional enzyme</keyword>
<dbReference type="InterPro" id="IPR050136">
    <property type="entry name" value="FA_oxidation_alpha_subunit"/>
</dbReference>
<dbReference type="InterPro" id="IPR008927">
    <property type="entry name" value="6-PGluconate_DH-like_C_sf"/>
</dbReference>
<dbReference type="Gene3D" id="1.10.1040.50">
    <property type="match status" value="1"/>
</dbReference>
<evidence type="ECO:0000256" key="6">
    <source>
        <dbReference type="ARBA" id="ARBA00023027"/>
    </source>
</evidence>
<evidence type="ECO:0000313" key="13">
    <source>
        <dbReference type="EMBL" id="KGM49972.1"/>
    </source>
</evidence>
<comment type="similarity">
    <text evidence="2">In the central section; belongs to the 3-hydroxyacyl-CoA dehydrogenase family.</text>
</comment>
<dbReference type="GO" id="GO:0006635">
    <property type="term" value="P:fatty acid beta-oxidation"/>
    <property type="evidence" value="ECO:0007669"/>
    <property type="project" value="UniProtKB-UniPathway"/>
</dbReference>
<sequence length="715" mass="77534">MEDFIYEKDADGIVTVTLDMQGQNANTMNDRFEPGMRAVCNRLEAEEGLAGVVFASAKSTFFAGGDLNNILATTEAGEAEFAMIEASKATYRRLEKLPVPVVAAINGAALGGGYELCLSCNHRIVQNTPKAVVGLPEVTLGLLPGAGGVVRLTALLGLEKAMPYLLEGRQAQPAEALKVGMVDEIVETREDLVPAAKAWIKANPEAAVQPWDQKGFRYPGGDALHPKVRQMIQVSSAMLYQKTRGLLPAPEKILDVAVNSMRMNFDAALRMETRRFIGLMASKEAKAAISTFFFGMQAIKSGKVRPEGAHWKAGSAAVLGAGMMGSGIAYAHAKRGLATTLKDTEMANAEKGKGYSEKLCDKAIKRGRMDEDAKAALLSQITPATENAEPGSVDIIIEAVFEDIDLKDKVIAETWPMLSEDGIYGSNTSTLPISILAESCPDPTRFIGLHFFSPVDKMKVVEIIMGEKTSEETLRKAYDYVQQIGYMPIVVNDSRGFFTSRVFGTFMDEGCQLLVDGMAPTAIERAAWLAGMPVGPLQVFDEVSLILGQKVRKTHVALDKRLGVESDFGHHNTATVEVTDKMIEMGRGGRQYGGGFYDYDGEGKRTLWPELGQFAKGNTEVPLQDAVDRILYRQAIETLRCLDEGVLNTEVEANLGGIFAIGFPAHTGGAIQFIRGEGVDRFKARAKELAEAYGERFAVPDAIYDRLRDSTAKAA</sequence>
<protein>
    <submittedName>
        <fullName evidence="13">3-hydroxyacyl-CoA dehydrogenase</fullName>
    </submittedName>
</protein>
<dbReference type="InterPro" id="IPR006108">
    <property type="entry name" value="3HC_DH_C"/>
</dbReference>
<dbReference type="PANTHER" id="PTHR43612">
    <property type="entry name" value="TRIFUNCTIONAL ENZYME SUBUNIT ALPHA"/>
    <property type="match status" value="1"/>
</dbReference>
<dbReference type="eggNOG" id="COG1024">
    <property type="taxonomic scope" value="Bacteria"/>
</dbReference>
<evidence type="ECO:0000256" key="8">
    <source>
        <dbReference type="ARBA" id="ARBA00023239"/>
    </source>
</evidence>
<dbReference type="Gene3D" id="3.40.50.720">
    <property type="entry name" value="NAD(P)-binding Rossmann-like Domain"/>
    <property type="match status" value="1"/>
</dbReference>
<feature type="domain" description="3-hydroxyacyl-CoA dehydrogenase C-terminal" evidence="11">
    <location>
        <begin position="496"/>
        <end position="599"/>
    </location>
</feature>
<dbReference type="Gene3D" id="3.90.226.10">
    <property type="entry name" value="2-enoyl-CoA Hydratase, Chain A, domain 1"/>
    <property type="match status" value="1"/>
</dbReference>
<dbReference type="Pfam" id="PF00725">
    <property type="entry name" value="3HCDH"/>
    <property type="match status" value="1"/>
</dbReference>
<keyword evidence="5" id="KW-0560">Oxidoreductase</keyword>
<keyword evidence="4" id="KW-0442">Lipid degradation</keyword>
<dbReference type="SUPFAM" id="SSF51735">
    <property type="entry name" value="NAD(P)-binding Rossmann-fold domains"/>
    <property type="match status" value="1"/>
</dbReference>
<dbReference type="GO" id="GO:0016509">
    <property type="term" value="F:long-chain (3S)-3-hydroxyacyl-CoA dehydrogenase (NAD+) activity"/>
    <property type="evidence" value="ECO:0007669"/>
    <property type="project" value="TreeGrafter"/>
</dbReference>
<dbReference type="OrthoDB" id="9771883at2"/>
<name>A0A0A0ELC8_9RHOB</name>
<dbReference type="EMBL" id="AQQX01000001">
    <property type="protein sequence ID" value="KGM49972.1"/>
    <property type="molecule type" value="Genomic_DNA"/>
</dbReference>
<dbReference type="Pfam" id="PF02737">
    <property type="entry name" value="3HCDH_N"/>
    <property type="match status" value="1"/>
</dbReference>
<dbReference type="FunFam" id="3.40.50.720:FF:000009">
    <property type="entry name" value="Fatty oxidation complex, alpha subunit"/>
    <property type="match status" value="1"/>
</dbReference>
<accession>A0A0A0ELC8</accession>
<evidence type="ECO:0000256" key="10">
    <source>
        <dbReference type="ARBA" id="ARBA00049556"/>
    </source>
</evidence>
<dbReference type="InterPro" id="IPR006176">
    <property type="entry name" value="3-OHacyl-CoA_DH_NAD-bd"/>
</dbReference>
<evidence type="ECO:0000256" key="5">
    <source>
        <dbReference type="ARBA" id="ARBA00023002"/>
    </source>
</evidence>
<keyword evidence="6" id="KW-0520">NAD</keyword>
<dbReference type="Pfam" id="PF00378">
    <property type="entry name" value="ECH_1"/>
    <property type="match status" value="1"/>
</dbReference>
<dbReference type="InterPro" id="IPR029045">
    <property type="entry name" value="ClpP/crotonase-like_dom_sf"/>
</dbReference>
<dbReference type="UniPathway" id="UPA00659"/>
<comment type="pathway">
    <text evidence="1">Lipid metabolism; fatty acid beta-oxidation.</text>
</comment>
<keyword evidence="14" id="KW-1185">Reference proteome</keyword>
<dbReference type="Proteomes" id="UP000030004">
    <property type="component" value="Unassembled WGS sequence"/>
</dbReference>
<evidence type="ECO:0000256" key="1">
    <source>
        <dbReference type="ARBA" id="ARBA00005005"/>
    </source>
</evidence>
<dbReference type="GO" id="GO:0070403">
    <property type="term" value="F:NAD+ binding"/>
    <property type="evidence" value="ECO:0007669"/>
    <property type="project" value="InterPro"/>
</dbReference>
<proteinExistence type="inferred from homology"/>